<dbReference type="KEGG" id="clec:106672411"/>
<dbReference type="Gene3D" id="3.90.70.80">
    <property type="match status" value="1"/>
</dbReference>
<dbReference type="CDD" id="cd22757">
    <property type="entry name" value="OTU_P87_VP80-like"/>
    <property type="match status" value="1"/>
</dbReference>
<reference evidence="2" key="1">
    <citation type="submission" date="2022-01" db="UniProtKB">
        <authorList>
            <consortium name="EnsemblMetazoa"/>
        </authorList>
    </citation>
    <scope>IDENTIFICATION</scope>
</reference>
<dbReference type="RefSeq" id="XP_014259302.1">
    <property type="nucleotide sequence ID" value="XM_014403816.1"/>
</dbReference>
<feature type="domain" description="OTU" evidence="1">
    <location>
        <begin position="1"/>
        <end position="132"/>
    </location>
</feature>
<dbReference type="GeneID" id="106672411"/>
<evidence type="ECO:0000313" key="2">
    <source>
        <dbReference type="EnsemblMetazoa" id="XP_014259302.1"/>
    </source>
</evidence>
<keyword evidence="3" id="KW-1185">Reference proteome</keyword>
<evidence type="ECO:0000313" key="3">
    <source>
        <dbReference type="Proteomes" id="UP000494040"/>
    </source>
</evidence>
<dbReference type="GO" id="GO:0004843">
    <property type="term" value="F:cysteine-type deubiquitinase activity"/>
    <property type="evidence" value="ECO:0007669"/>
    <property type="project" value="TreeGrafter"/>
</dbReference>
<protein>
    <recommendedName>
        <fullName evidence="1">OTU domain-containing protein</fullName>
    </recommendedName>
</protein>
<dbReference type="InterPro" id="IPR003323">
    <property type="entry name" value="OTU_dom"/>
</dbReference>
<dbReference type="PANTHER" id="PTHR12419">
    <property type="entry name" value="OTU DOMAIN CONTAINING PROTEIN"/>
    <property type="match status" value="1"/>
</dbReference>
<dbReference type="PROSITE" id="PS50802">
    <property type="entry name" value="OTU"/>
    <property type="match status" value="1"/>
</dbReference>
<organism evidence="2 3">
    <name type="scientific">Cimex lectularius</name>
    <name type="common">Bed bug</name>
    <name type="synonym">Acanthia lectularia</name>
    <dbReference type="NCBI Taxonomy" id="79782"/>
    <lineage>
        <taxon>Eukaryota</taxon>
        <taxon>Metazoa</taxon>
        <taxon>Ecdysozoa</taxon>
        <taxon>Arthropoda</taxon>
        <taxon>Hexapoda</taxon>
        <taxon>Insecta</taxon>
        <taxon>Pterygota</taxon>
        <taxon>Neoptera</taxon>
        <taxon>Paraneoptera</taxon>
        <taxon>Hemiptera</taxon>
        <taxon>Heteroptera</taxon>
        <taxon>Panheteroptera</taxon>
        <taxon>Cimicomorpha</taxon>
        <taxon>Cimicidae</taxon>
        <taxon>Cimex</taxon>
    </lineage>
</organism>
<accession>A0A8I6S5G9</accession>
<dbReference type="PANTHER" id="PTHR12419:SF7">
    <property type="entry name" value="OTU DOMAIN-CONTAINING PROTEIN 3"/>
    <property type="match status" value="1"/>
</dbReference>
<dbReference type="Proteomes" id="UP000494040">
    <property type="component" value="Unassembled WGS sequence"/>
</dbReference>
<dbReference type="AlphaFoldDB" id="A0A8I6S5G9"/>
<dbReference type="InterPro" id="IPR050704">
    <property type="entry name" value="Peptidase_C85-like"/>
</dbReference>
<sequence>MKTHLVTPDGNCLFRALSFCLFGFEEHHPDIRHRCVHHVLRHWDSYKNFIIGDESFGAKISTPEDYGRHMGADGTYGGHVEITAAVDIFNLTIVVIDSATNYSHEFGSGRRGKVCSLLFSGSQDKGHFDVIL</sequence>
<dbReference type="InterPro" id="IPR038765">
    <property type="entry name" value="Papain-like_cys_pep_sf"/>
</dbReference>
<proteinExistence type="predicted"/>
<dbReference type="Pfam" id="PF02338">
    <property type="entry name" value="OTU"/>
    <property type="match status" value="1"/>
</dbReference>
<dbReference type="OMA" id="TSEWQTF"/>
<dbReference type="SUPFAM" id="SSF54001">
    <property type="entry name" value="Cysteine proteinases"/>
    <property type="match status" value="1"/>
</dbReference>
<dbReference type="OrthoDB" id="6610341at2759"/>
<evidence type="ECO:0000259" key="1">
    <source>
        <dbReference type="PROSITE" id="PS50802"/>
    </source>
</evidence>
<dbReference type="EnsemblMetazoa" id="XM_014403816.1">
    <property type="protein sequence ID" value="XP_014259302.1"/>
    <property type="gene ID" value="LOC106672411"/>
</dbReference>
<name>A0A8I6S5G9_CIMLE</name>
<dbReference type="GO" id="GO:0016579">
    <property type="term" value="P:protein deubiquitination"/>
    <property type="evidence" value="ECO:0007669"/>
    <property type="project" value="TreeGrafter"/>
</dbReference>